<dbReference type="RefSeq" id="YP_009790660.1">
    <property type="nucleotide sequence ID" value="NC_047829.1"/>
</dbReference>
<organism evidence="1 2">
    <name type="scientific">Escherichia phage ST31</name>
    <dbReference type="NCBI Taxonomy" id="1983789"/>
    <lineage>
        <taxon>Viruses</taxon>
        <taxon>Duplodnaviria</taxon>
        <taxon>Heunggongvirae</taxon>
        <taxon>Uroviricota</taxon>
        <taxon>Caudoviricetes</taxon>
        <taxon>Autographivirales</taxon>
        <taxon>Autotranscriptaviridae</taxon>
        <taxon>Studiervirinae</taxon>
        <taxon>Kayfunavirus</taxon>
        <taxon>Kayfunavirus ST31</taxon>
    </lineage>
</organism>
<accession>A0A1Z1LW31</accession>
<evidence type="ECO:0000313" key="1">
    <source>
        <dbReference type="EMBL" id="ARW56881.1"/>
    </source>
</evidence>
<dbReference type="EMBL" id="KY962008">
    <property type="protein sequence ID" value="ARW56881.1"/>
    <property type="molecule type" value="Genomic_DNA"/>
</dbReference>
<keyword evidence="2" id="KW-1185">Reference proteome</keyword>
<reference evidence="1 2" key="1">
    <citation type="submission" date="2017-04" db="EMBL/GenBank/DDBJ databases">
        <title>ST31 complete genome sequence.</title>
        <authorList>
            <person name="Liu X."/>
            <person name="Liu H."/>
        </authorList>
    </citation>
    <scope>NUCLEOTIDE SEQUENCE [LARGE SCALE GENOMIC DNA]</scope>
</reference>
<dbReference type="KEGG" id="vg:54980822"/>
<evidence type="ECO:0000313" key="2">
    <source>
        <dbReference type="Proteomes" id="UP000222018"/>
    </source>
</evidence>
<dbReference type="GeneID" id="54980822"/>
<dbReference type="Proteomes" id="UP000222018">
    <property type="component" value="Segment"/>
</dbReference>
<proteinExistence type="predicted"/>
<protein>
    <submittedName>
        <fullName evidence="1">Uncharacterized protein</fullName>
    </submittedName>
</protein>
<name>A0A1Z1LW31_9CAUD</name>
<sequence length="84" mass="9572">MDTMKHLSTITNHNEVFMNTKGYAWIQLKEMTGARHRVVVRKVSSKQFSNYSVDTVRIDNETYLIDSQITVSPTASVSAPYFAN</sequence>